<dbReference type="Proteomes" id="UP000070452">
    <property type="component" value="Unassembled WGS sequence"/>
</dbReference>
<dbReference type="EMBL" id="LRHK01000001">
    <property type="protein sequence ID" value="KWX18776.1"/>
    <property type="molecule type" value="Genomic_DNA"/>
</dbReference>
<comment type="caution">
    <text evidence="2">The sequence shown here is derived from an EMBL/GenBank/DDBJ whole genome shotgun (WGS) entry which is preliminary data.</text>
</comment>
<reference evidence="2 3" key="1">
    <citation type="submission" date="2016-01" db="EMBL/GenBank/DDBJ databases">
        <title>Molecular Mechanisms for transfer of large genomic segments between Enterococcus faecium strains.</title>
        <authorList>
            <person name="Garcia-Solache M.A."/>
            <person name="Lebreton F."/>
            <person name="Mclaughlin R.E."/>
            <person name="Whiteaker J.D."/>
            <person name="Gilmore M.S."/>
            <person name="Rice L.B."/>
        </authorList>
    </citation>
    <scope>NUCLEOTIDE SEQUENCE [LARGE SCALE GENOMIC DNA]</scope>
    <source>
        <strain evidence="2 3">D344RRF x C68</strain>
    </source>
</reference>
<evidence type="ECO:0000313" key="3">
    <source>
        <dbReference type="Proteomes" id="UP000070452"/>
    </source>
</evidence>
<keyword evidence="1" id="KW-0472">Membrane</keyword>
<gene>
    <name evidence="2" type="ORF">AWT83_09955</name>
</gene>
<dbReference type="AlphaFoldDB" id="A0A132P8X5"/>
<keyword evidence="1" id="KW-1133">Transmembrane helix</keyword>
<organism evidence="2 3">
    <name type="scientific">Enterococcus faecium</name>
    <name type="common">Streptococcus faecium</name>
    <dbReference type="NCBI Taxonomy" id="1352"/>
    <lineage>
        <taxon>Bacteria</taxon>
        <taxon>Bacillati</taxon>
        <taxon>Bacillota</taxon>
        <taxon>Bacilli</taxon>
        <taxon>Lactobacillales</taxon>
        <taxon>Enterococcaceae</taxon>
        <taxon>Enterococcus</taxon>
    </lineage>
</organism>
<sequence>MKLTEFLYKFYILVKDDLPYIFIFLLFLIAGSVAYGRFIFITKDDDDDKKNVACGQKKAPVRSSAYGENEKNV</sequence>
<evidence type="ECO:0000256" key="1">
    <source>
        <dbReference type="SAM" id="Phobius"/>
    </source>
</evidence>
<name>A0A132P8X5_ENTFC</name>
<protein>
    <submittedName>
        <fullName evidence="2">Uncharacterized protein</fullName>
    </submittedName>
</protein>
<proteinExistence type="predicted"/>
<accession>A0A132P8X5</accession>
<evidence type="ECO:0000313" key="2">
    <source>
        <dbReference type="EMBL" id="KWX18776.1"/>
    </source>
</evidence>
<keyword evidence="1" id="KW-0812">Transmembrane</keyword>
<feature type="transmembrane region" description="Helical" evidence="1">
    <location>
        <begin position="20"/>
        <end position="40"/>
    </location>
</feature>